<name>A0A0W7TRY5_9FIRM</name>
<dbReference type="RefSeq" id="WP_023042391.1">
    <property type="nucleotide sequence ID" value="NZ_LMUA01000008.1"/>
</dbReference>
<dbReference type="SMART" id="SM00422">
    <property type="entry name" value="HTH_MERR"/>
    <property type="match status" value="1"/>
</dbReference>
<evidence type="ECO:0000256" key="2">
    <source>
        <dbReference type="ARBA" id="ARBA00023015"/>
    </source>
</evidence>
<evidence type="ECO:0000313" key="7">
    <source>
        <dbReference type="EMBL" id="KUE76574.1"/>
    </source>
</evidence>
<accession>A0A0W7TRY5</accession>
<keyword evidence="2" id="KW-0805">Transcription regulation</keyword>
<dbReference type="PANTHER" id="PTHR30204">
    <property type="entry name" value="REDOX-CYCLING DRUG-SENSING TRANSCRIPTIONAL ACTIVATOR SOXR"/>
    <property type="match status" value="1"/>
</dbReference>
<organism evidence="7 8">
    <name type="scientific">Ruthenibacterium lactatiformans</name>
    <dbReference type="NCBI Taxonomy" id="1550024"/>
    <lineage>
        <taxon>Bacteria</taxon>
        <taxon>Bacillati</taxon>
        <taxon>Bacillota</taxon>
        <taxon>Clostridia</taxon>
        <taxon>Eubacteriales</taxon>
        <taxon>Oscillospiraceae</taxon>
        <taxon>Ruthenibacterium</taxon>
    </lineage>
</organism>
<dbReference type="SUPFAM" id="SSF46955">
    <property type="entry name" value="Putative DNA-binding domain"/>
    <property type="match status" value="1"/>
</dbReference>
<dbReference type="InterPro" id="IPR009061">
    <property type="entry name" value="DNA-bd_dom_put_sf"/>
</dbReference>
<dbReference type="Gene3D" id="3.20.80.10">
    <property type="entry name" value="Regulatory factor, effector binding domain"/>
    <property type="match status" value="1"/>
</dbReference>
<keyword evidence="5" id="KW-0175">Coiled coil</keyword>
<dbReference type="InterPro" id="IPR011256">
    <property type="entry name" value="Reg_factor_effector_dom_sf"/>
</dbReference>
<protein>
    <submittedName>
        <fullName evidence="7">MerR family transcriptional regulator</fullName>
    </submittedName>
</protein>
<keyword evidence="4" id="KW-0804">Transcription</keyword>
<proteinExistence type="predicted"/>
<dbReference type="AlphaFoldDB" id="A0A0W7TRY5"/>
<keyword evidence="3" id="KW-0238">DNA-binding</keyword>
<evidence type="ECO:0000256" key="4">
    <source>
        <dbReference type="ARBA" id="ARBA00023163"/>
    </source>
</evidence>
<dbReference type="PROSITE" id="PS00552">
    <property type="entry name" value="HTH_MERR_1"/>
    <property type="match status" value="1"/>
</dbReference>
<dbReference type="PROSITE" id="PS50937">
    <property type="entry name" value="HTH_MERR_2"/>
    <property type="match status" value="1"/>
</dbReference>
<feature type="domain" description="HTH merR-type" evidence="6">
    <location>
        <begin position="1"/>
        <end position="71"/>
    </location>
</feature>
<sequence length="270" mass="31631">MFRIGEFSKLTQVSIRMLRYYDEVGLLKPAEVDKWTGHRMYSVTQIPSLNRILYLRDSGFLVSEIALALEMNDRLLLETLEKKRLEIEQTIQNEQEKIRKIAIAKSEIQENKGELHYNISIKAIPEYQVLSLRRVVPTYYSEGDLWNELSAFAKEQKIEMSNHTFSVYHDTEYKEQNVDIELCVPVNKLCKDIAPFCFRTIEPVPVMACTMVYGDFSNIKGAYIAFAEWLQKNSEYRMSNPMRQIVHRGAWNECNPAKYLTEIQIPLELR</sequence>
<dbReference type="Proteomes" id="UP000053433">
    <property type="component" value="Unassembled WGS sequence"/>
</dbReference>
<dbReference type="SMART" id="SM00871">
    <property type="entry name" value="AraC_E_bind"/>
    <property type="match status" value="1"/>
</dbReference>
<gene>
    <name evidence="7" type="ORF">ASJ35_07490</name>
</gene>
<reference evidence="7 8" key="1">
    <citation type="submission" date="2015-10" db="EMBL/GenBank/DDBJ databases">
        <title>A novel member of the family Ruminococcaceae isolated from human faeces.</title>
        <authorList>
            <person name="Shkoporov A.N."/>
            <person name="Chaplin A.V."/>
            <person name="Motuzova O.V."/>
            <person name="Kafarskaia L.I."/>
            <person name="Efimov B.A."/>
        </authorList>
    </citation>
    <scope>NUCLEOTIDE SEQUENCE [LARGE SCALE GENOMIC DNA]</scope>
    <source>
        <strain evidence="7 8">668</strain>
    </source>
</reference>
<dbReference type="Gene3D" id="1.10.1660.10">
    <property type="match status" value="1"/>
</dbReference>
<keyword evidence="1" id="KW-0678">Repressor</keyword>
<feature type="coiled-coil region" evidence="5">
    <location>
        <begin position="77"/>
        <end position="111"/>
    </location>
</feature>
<dbReference type="InterPro" id="IPR010499">
    <property type="entry name" value="AraC_E-bd"/>
</dbReference>
<evidence type="ECO:0000256" key="1">
    <source>
        <dbReference type="ARBA" id="ARBA00022491"/>
    </source>
</evidence>
<evidence type="ECO:0000256" key="3">
    <source>
        <dbReference type="ARBA" id="ARBA00023125"/>
    </source>
</evidence>
<dbReference type="CDD" id="cd01107">
    <property type="entry name" value="HTH_BmrR"/>
    <property type="match status" value="1"/>
</dbReference>
<dbReference type="PANTHER" id="PTHR30204:SF69">
    <property type="entry name" value="MERR-FAMILY TRANSCRIPTIONAL REGULATOR"/>
    <property type="match status" value="1"/>
</dbReference>
<dbReference type="InterPro" id="IPR029442">
    <property type="entry name" value="GyrI-like"/>
</dbReference>
<evidence type="ECO:0000259" key="6">
    <source>
        <dbReference type="PROSITE" id="PS50937"/>
    </source>
</evidence>
<dbReference type="InterPro" id="IPR000551">
    <property type="entry name" value="MerR-type_HTH_dom"/>
</dbReference>
<dbReference type="Pfam" id="PF13411">
    <property type="entry name" value="MerR_1"/>
    <property type="match status" value="1"/>
</dbReference>
<evidence type="ECO:0000313" key="8">
    <source>
        <dbReference type="Proteomes" id="UP000053433"/>
    </source>
</evidence>
<dbReference type="Pfam" id="PF06445">
    <property type="entry name" value="GyrI-like"/>
    <property type="match status" value="1"/>
</dbReference>
<comment type="caution">
    <text evidence="7">The sequence shown here is derived from an EMBL/GenBank/DDBJ whole genome shotgun (WGS) entry which is preliminary data.</text>
</comment>
<dbReference type="SUPFAM" id="SSF55136">
    <property type="entry name" value="Probable bacterial effector-binding domain"/>
    <property type="match status" value="1"/>
</dbReference>
<dbReference type="EMBL" id="LMUA01000008">
    <property type="protein sequence ID" value="KUE76574.1"/>
    <property type="molecule type" value="Genomic_DNA"/>
</dbReference>
<dbReference type="GO" id="GO:0003677">
    <property type="term" value="F:DNA binding"/>
    <property type="evidence" value="ECO:0007669"/>
    <property type="project" value="UniProtKB-KW"/>
</dbReference>
<dbReference type="GO" id="GO:0003700">
    <property type="term" value="F:DNA-binding transcription factor activity"/>
    <property type="evidence" value="ECO:0007669"/>
    <property type="project" value="InterPro"/>
</dbReference>
<evidence type="ECO:0000256" key="5">
    <source>
        <dbReference type="SAM" id="Coils"/>
    </source>
</evidence>
<dbReference type="InterPro" id="IPR047057">
    <property type="entry name" value="MerR_fam"/>
</dbReference>